<dbReference type="EMBL" id="LFWZ01000040">
    <property type="protein sequence ID" value="KON30128.1"/>
    <property type="molecule type" value="Genomic_DNA"/>
</dbReference>
<name>A0A0M0BNK4_9ARCH</name>
<gene>
    <name evidence="1" type="ORF">AC482_04615</name>
</gene>
<dbReference type="SUPFAM" id="SSF46924">
    <property type="entry name" value="RNA polymerase subunit RPB10"/>
    <property type="match status" value="1"/>
</dbReference>
<proteinExistence type="predicted"/>
<dbReference type="InterPro" id="IPR023580">
    <property type="entry name" value="RNA_pol_su_RPB10"/>
</dbReference>
<protein>
    <submittedName>
        <fullName evidence="1">Uncharacterized protein</fullName>
    </submittedName>
</protein>
<evidence type="ECO:0000313" key="2">
    <source>
        <dbReference type="Proteomes" id="UP000037210"/>
    </source>
</evidence>
<accession>A0A0M0BNK4</accession>
<dbReference type="Proteomes" id="UP000037210">
    <property type="component" value="Unassembled WGS sequence"/>
</dbReference>
<reference evidence="1 2" key="1">
    <citation type="submission" date="2015-06" db="EMBL/GenBank/DDBJ databases">
        <title>New insights into the roles of widespread benthic archaea in carbon and nitrogen cycling.</title>
        <authorList>
            <person name="Lazar C.S."/>
            <person name="Baker B.J."/>
            <person name="Seitz K.W."/>
            <person name="Hyde A.S."/>
            <person name="Dick G.J."/>
            <person name="Hinrichs K.-U."/>
            <person name="Teske A.P."/>
        </authorList>
    </citation>
    <scope>NUCLEOTIDE SEQUENCE [LARGE SCALE GENOMIC DNA]</scope>
    <source>
        <strain evidence="1">DG-45</strain>
    </source>
</reference>
<organism evidence="1 2">
    <name type="scientific">miscellaneous Crenarchaeota group-15 archaeon DG-45</name>
    <dbReference type="NCBI Taxonomy" id="1685127"/>
    <lineage>
        <taxon>Archaea</taxon>
        <taxon>Candidatus Bathyarchaeota</taxon>
        <taxon>MCG-15</taxon>
    </lineage>
</organism>
<dbReference type="AlphaFoldDB" id="A0A0M0BNK4"/>
<evidence type="ECO:0000313" key="1">
    <source>
        <dbReference type="EMBL" id="KON30128.1"/>
    </source>
</evidence>
<comment type="caution">
    <text evidence="1">The sequence shown here is derived from an EMBL/GenBank/DDBJ whole genome shotgun (WGS) entry which is preliminary data.</text>
</comment>
<sequence length="84" mass="10051">MMRTKEGYHDEYGNPVRCYTCGKRREDVFQNRLDKVFDPFDEYDVQYVCLDCRVKVHGMQPEYSGFPREVWVERGWVKAGDCES</sequence>